<evidence type="ECO:0000259" key="3">
    <source>
        <dbReference type="PROSITE" id="PS51228"/>
    </source>
</evidence>
<dbReference type="PANTHER" id="PTHR23310:SF133">
    <property type="entry name" value="COA BINDING PROTEIN, PUTATIVE (AFU_ORTHOLOGUE AFUA_1G12300)-RELATED"/>
    <property type="match status" value="1"/>
</dbReference>
<dbReference type="Pfam" id="PF00887">
    <property type="entry name" value="ACBP"/>
    <property type="match status" value="1"/>
</dbReference>
<dbReference type="PRINTS" id="PR00689">
    <property type="entry name" value="ACOABINDINGP"/>
</dbReference>
<dbReference type="GO" id="GO:0000062">
    <property type="term" value="F:fatty-acyl-CoA binding"/>
    <property type="evidence" value="ECO:0007669"/>
    <property type="project" value="InterPro"/>
</dbReference>
<dbReference type="InterPro" id="IPR035984">
    <property type="entry name" value="Acyl-CoA-binding_sf"/>
</dbReference>
<gene>
    <name evidence="4" type="ORF">FISHEDRAFT_48192</name>
</gene>
<dbReference type="AlphaFoldDB" id="A0A0D7A670"/>
<keyword evidence="5" id="KW-1185">Reference proteome</keyword>
<dbReference type="PROSITE" id="PS51228">
    <property type="entry name" value="ACB_2"/>
    <property type="match status" value="1"/>
</dbReference>
<evidence type="ECO:0000256" key="1">
    <source>
        <dbReference type="ARBA" id="ARBA00023121"/>
    </source>
</evidence>
<name>A0A0D7A670_9AGAR</name>
<reference evidence="4 5" key="1">
    <citation type="journal article" date="2015" name="Fungal Genet. Biol.">
        <title>Evolution of novel wood decay mechanisms in Agaricales revealed by the genome sequences of Fistulina hepatica and Cylindrobasidium torrendii.</title>
        <authorList>
            <person name="Floudas D."/>
            <person name="Held B.W."/>
            <person name="Riley R."/>
            <person name="Nagy L.G."/>
            <person name="Koehler G."/>
            <person name="Ransdell A.S."/>
            <person name="Younus H."/>
            <person name="Chow J."/>
            <person name="Chiniquy J."/>
            <person name="Lipzen A."/>
            <person name="Tritt A."/>
            <person name="Sun H."/>
            <person name="Haridas S."/>
            <person name="LaButti K."/>
            <person name="Ohm R.A."/>
            <person name="Kues U."/>
            <person name="Blanchette R.A."/>
            <person name="Grigoriev I.V."/>
            <person name="Minto R.E."/>
            <person name="Hibbett D.S."/>
        </authorList>
    </citation>
    <scope>NUCLEOTIDE SEQUENCE [LARGE SCALE GENOMIC DNA]</scope>
    <source>
        <strain evidence="4 5">ATCC 64428</strain>
    </source>
</reference>
<dbReference type="PANTHER" id="PTHR23310">
    <property type="entry name" value="ACYL-COA-BINDING PROTEIN, ACBP"/>
    <property type="match status" value="1"/>
</dbReference>
<organism evidence="4 5">
    <name type="scientific">Fistulina hepatica ATCC 64428</name>
    <dbReference type="NCBI Taxonomy" id="1128425"/>
    <lineage>
        <taxon>Eukaryota</taxon>
        <taxon>Fungi</taxon>
        <taxon>Dikarya</taxon>
        <taxon>Basidiomycota</taxon>
        <taxon>Agaricomycotina</taxon>
        <taxon>Agaricomycetes</taxon>
        <taxon>Agaricomycetidae</taxon>
        <taxon>Agaricales</taxon>
        <taxon>Fistulinaceae</taxon>
        <taxon>Fistulina</taxon>
    </lineage>
</organism>
<dbReference type="EMBL" id="KN882045">
    <property type="protein sequence ID" value="KIY45859.1"/>
    <property type="molecule type" value="Genomic_DNA"/>
</dbReference>
<feature type="region of interest" description="Disordered" evidence="2">
    <location>
        <begin position="114"/>
        <end position="166"/>
    </location>
</feature>
<keyword evidence="1" id="KW-0446">Lipid-binding</keyword>
<feature type="compositionally biased region" description="Low complexity" evidence="2">
    <location>
        <begin position="124"/>
        <end position="140"/>
    </location>
</feature>
<dbReference type="InterPro" id="IPR014352">
    <property type="entry name" value="FERM/acyl-CoA-bd_prot_sf"/>
</dbReference>
<accession>A0A0D7A670</accession>
<protein>
    <submittedName>
        <fullName evidence="4">ACBP-domain-containing protein</fullName>
    </submittedName>
</protein>
<sequence length="444" mass="49429">MAGAQSLIDAQFDRAVQIVQGLPKTGPIQTDYEEKLTILYKQATVGNVTSPRPGIWDQLGRAKWDAWAKHRDIDPSEAKWLYVDALLKILRKYSDKTIATNLIRELQSFAGDPSNLVMSGTVRSPGSDSSESTDSENPSPIQYPNPPSISPMQHDNAHSDDMSELGNDQFHSVIHPAVFPVPAKPSPMSLRPLSSQSSKRYKTPLSVTQAISPLAAVPILPPTQPLPSFHTQSAFAEPTTSLPSSMYPGSTSSYAGQFSELAPASEHQLQQNVYYAHPQPPPIRQYSLPSQSRLPLEAAVENIQAHVAALNERLDSLQSFRQSSPYISPAHSIRGSRGSPYRRPVEWDIDDLGLWSWVVRPMSSMLEHIHQLAAFFAKNENHTPTQLIVRRLCLDASFLLCVFSIIRFIYRRSGVRRREIRAALIVLWRALLGTKPRTMVDRGV</sequence>
<evidence type="ECO:0000256" key="2">
    <source>
        <dbReference type="SAM" id="MobiDB-lite"/>
    </source>
</evidence>
<dbReference type="Gene3D" id="1.20.80.10">
    <property type="match status" value="1"/>
</dbReference>
<evidence type="ECO:0000313" key="5">
    <source>
        <dbReference type="Proteomes" id="UP000054144"/>
    </source>
</evidence>
<dbReference type="InterPro" id="IPR000582">
    <property type="entry name" value="Acyl-CoA-binding_protein"/>
</dbReference>
<dbReference type="OrthoDB" id="346910at2759"/>
<dbReference type="GO" id="GO:0006631">
    <property type="term" value="P:fatty acid metabolic process"/>
    <property type="evidence" value="ECO:0007669"/>
    <property type="project" value="TreeGrafter"/>
</dbReference>
<dbReference type="Proteomes" id="UP000054144">
    <property type="component" value="Unassembled WGS sequence"/>
</dbReference>
<evidence type="ECO:0000313" key="4">
    <source>
        <dbReference type="EMBL" id="KIY45859.1"/>
    </source>
</evidence>
<proteinExistence type="predicted"/>
<dbReference type="SUPFAM" id="SSF47027">
    <property type="entry name" value="Acyl-CoA binding protein"/>
    <property type="match status" value="1"/>
</dbReference>
<feature type="domain" description="ACB" evidence="3">
    <location>
        <begin position="8"/>
        <end position="95"/>
    </location>
</feature>